<keyword evidence="3" id="KW-1185">Reference proteome</keyword>
<evidence type="ECO:0000313" key="2">
    <source>
        <dbReference type="EMBL" id="MBY4638132.1"/>
    </source>
</evidence>
<proteinExistence type="predicted"/>
<organism evidence="2 3">
    <name type="scientific">Sphingopyxis jiangsuensis</name>
    <dbReference type="NCBI Taxonomy" id="2871171"/>
    <lineage>
        <taxon>Bacteria</taxon>
        <taxon>Pseudomonadati</taxon>
        <taxon>Pseudomonadota</taxon>
        <taxon>Alphaproteobacteria</taxon>
        <taxon>Sphingomonadales</taxon>
        <taxon>Sphingomonadaceae</taxon>
        <taxon>Sphingopyxis</taxon>
    </lineage>
</organism>
<protein>
    <recommendedName>
        <fullName evidence="4">Lipoprotein</fullName>
    </recommendedName>
</protein>
<reference evidence="2" key="1">
    <citation type="submission" date="2021-08" db="EMBL/GenBank/DDBJ databases">
        <title>Sphingopyxis panaciterrulae sp. nov., isolated from the surface water of the Yellow Sea.</title>
        <authorList>
            <person name="Gao Z."/>
            <person name="Zhang D."/>
            <person name="Zhang A."/>
        </authorList>
    </citation>
    <scope>NUCLEOTIDE SEQUENCE</scope>
    <source>
        <strain evidence="2">XHP0097</strain>
    </source>
</reference>
<evidence type="ECO:0000313" key="3">
    <source>
        <dbReference type="Proteomes" id="UP001166571"/>
    </source>
</evidence>
<sequence length="237" mass="25671">MIRKVLFLSSFALLAGCASIKPAEMRLPAGLAADAAPMTINGIGGGRHGRFTVGDYRGGFERSEERLAIFDAFVKNYGHVAYTIEGPEISDYIDARCRMREREIDLGIIEFKPKKMAFRCEFLAAGHPFPARFELQEVNRGLGGALSREERRGEIALGGEIVQMRSVHKIEGSGLAVASPIGYVFEQDGRAVGAVELNGKARLFIPQGTDPGLARTLTIAGVTLAVFWDPANSALDD</sequence>
<dbReference type="EMBL" id="JAILXK010000002">
    <property type="protein sequence ID" value="MBY4638132.1"/>
    <property type="molecule type" value="Genomic_DNA"/>
</dbReference>
<evidence type="ECO:0000256" key="1">
    <source>
        <dbReference type="SAM" id="SignalP"/>
    </source>
</evidence>
<keyword evidence="1" id="KW-0732">Signal</keyword>
<dbReference type="RefSeq" id="WP_222137151.1">
    <property type="nucleotide sequence ID" value="NZ_JAILXK010000002.1"/>
</dbReference>
<name>A0ABS7MH81_9SPHN</name>
<feature type="signal peptide" evidence="1">
    <location>
        <begin position="1"/>
        <end position="23"/>
    </location>
</feature>
<feature type="chain" id="PRO_5047449005" description="Lipoprotein" evidence="1">
    <location>
        <begin position="24"/>
        <end position="237"/>
    </location>
</feature>
<comment type="caution">
    <text evidence="2">The sequence shown here is derived from an EMBL/GenBank/DDBJ whole genome shotgun (WGS) entry which is preliminary data.</text>
</comment>
<dbReference type="Proteomes" id="UP001166571">
    <property type="component" value="Unassembled WGS sequence"/>
</dbReference>
<evidence type="ECO:0008006" key="4">
    <source>
        <dbReference type="Google" id="ProtNLM"/>
    </source>
</evidence>
<gene>
    <name evidence="2" type="ORF">K5P26_13380</name>
</gene>
<accession>A0ABS7MH81</accession>
<dbReference type="PROSITE" id="PS51257">
    <property type="entry name" value="PROKAR_LIPOPROTEIN"/>
    <property type="match status" value="1"/>
</dbReference>